<evidence type="ECO:0000256" key="1">
    <source>
        <dbReference type="SAM" id="MobiDB-lite"/>
    </source>
</evidence>
<feature type="region of interest" description="Disordered" evidence="1">
    <location>
        <begin position="1"/>
        <end position="22"/>
    </location>
</feature>
<evidence type="ECO:0000313" key="3">
    <source>
        <dbReference type="Proteomes" id="UP001258017"/>
    </source>
</evidence>
<protein>
    <recommendedName>
        <fullName evidence="4">Prohormone-2</fullName>
    </recommendedName>
</protein>
<comment type="caution">
    <text evidence="2">The sequence shown here is derived from an EMBL/GenBank/DDBJ whole genome shotgun (WGS) entry which is preliminary data.</text>
</comment>
<dbReference type="Proteomes" id="UP001258017">
    <property type="component" value="Unassembled WGS sequence"/>
</dbReference>
<sequence>MNIHRTSPHEETCRSAKGKRTRANRAAAFERTRGNFQKGSTLSSFVVANPTNVKMFNCWVCLFALCTLTALSDSLPTSLKEDTKKTEQVMRVKPKRAQETLMFGNQQNRQVENNVNPYVSNIAEKRALNAAGLDGLKVSLTEENKFANAKSPRNSLSDRDAYNPYDKNYEYGKVVVSEDGDGMPKLWDIAPYARYYMSDDRRKRSEKSSQSLVQATAIPPASTGYHLAYPVQQQAQAKRSIPIYAEPRYKREVDIDPETVWTLLSMRENGHRNRNWHRYANDEYDNEEDGDLLDEEDLRDALTWMNAPGYSSYRFGTDTLSLSDIGIVRTHPSGYYEQYGNQYGQQFDNGVRPYGNQYGALYSPNSYYPSEKKYMIAKKRAPSYDPYVNIAQLQMGVQPRGYPPYPHHMVY</sequence>
<organism evidence="2 3">
    <name type="scientific">Odynerus spinipes</name>
    <dbReference type="NCBI Taxonomy" id="1348599"/>
    <lineage>
        <taxon>Eukaryota</taxon>
        <taxon>Metazoa</taxon>
        <taxon>Ecdysozoa</taxon>
        <taxon>Arthropoda</taxon>
        <taxon>Hexapoda</taxon>
        <taxon>Insecta</taxon>
        <taxon>Pterygota</taxon>
        <taxon>Neoptera</taxon>
        <taxon>Endopterygota</taxon>
        <taxon>Hymenoptera</taxon>
        <taxon>Apocrita</taxon>
        <taxon>Aculeata</taxon>
        <taxon>Vespoidea</taxon>
        <taxon>Vespidae</taxon>
        <taxon>Eumeninae</taxon>
        <taxon>Odynerus</taxon>
    </lineage>
</organism>
<keyword evidence="3" id="KW-1185">Reference proteome</keyword>
<dbReference type="AlphaFoldDB" id="A0AAD9RR27"/>
<evidence type="ECO:0008006" key="4">
    <source>
        <dbReference type="Google" id="ProtNLM"/>
    </source>
</evidence>
<proteinExistence type="predicted"/>
<accession>A0AAD9RR27</accession>
<gene>
    <name evidence="2" type="ORF">KPH14_006681</name>
</gene>
<reference evidence="2" key="1">
    <citation type="submission" date="2021-08" db="EMBL/GenBank/DDBJ databases">
        <authorList>
            <person name="Misof B."/>
            <person name="Oliver O."/>
            <person name="Podsiadlowski L."/>
            <person name="Donath A."/>
            <person name="Peters R."/>
            <person name="Mayer C."/>
            <person name="Rust J."/>
            <person name="Gunkel S."/>
            <person name="Lesny P."/>
            <person name="Martin S."/>
            <person name="Oeyen J.P."/>
            <person name="Petersen M."/>
            <person name="Panagiotis P."/>
            <person name="Wilbrandt J."/>
            <person name="Tanja T."/>
        </authorList>
    </citation>
    <scope>NUCLEOTIDE SEQUENCE</scope>
    <source>
        <strain evidence="2">GBR_01_08_01A</strain>
        <tissue evidence="2">Thorax + abdomen</tissue>
    </source>
</reference>
<reference evidence="2" key="2">
    <citation type="journal article" date="2023" name="Commun. Biol.">
        <title>Intrasexual cuticular hydrocarbon dimorphism in a wasp sheds light on hydrocarbon biosynthesis genes in Hymenoptera.</title>
        <authorList>
            <person name="Moris V.C."/>
            <person name="Podsiadlowski L."/>
            <person name="Martin S."/>
            <person name="Oeyen J.P."/>
            <person name="Donath A."/>
            <person name="Petersen M."/>
            <person name="Wilbrandt J."/>
            <person name="Misof B."/>
            <person name="Liedtke D."/>
            <person name="Thamm M."/>
            <person name="Scheiner R."/>
            <person name="Schmitt T."/>
            <person name="Niehuis O."/>
        </authorList>
    </citation>
    <scope>NUCLEOTIDE SEQUENCE</scope>
    <source>
        <strain evidence="2">GBR_01_08_01A</strain>
    </source>
</reference>
<evidence type="ECO:0000313" key="2">
    <source>
        <dbReference type="EMBL" id="KAK2584279.1"/>
    </source>
</evidence>
<name>A0AAD9RR27_9HYME</name>
<dbReference type="EMBL" id="JAIFRP010000026">
    <property type="protein sequence ID" value="KAK2584279.1"/>
    <property type="molecule type" value="Genomic_DNA"/>
</dbReference>